<feature type="domain" description="Response regulatory" evidence="6">
    <location>
        <begin position="2"/>
        <end position="121"/>
    </location>
</feature>
<dbReference type="Pfam" id="PF00072">
    <property type="entry name" value="Response_reg"/>
    <property type="match status" value="1"/>
</dbReference>
<name>A0A7S7M2V4_9BACT</name>
<evidence type="ECO:0000256" key="1">
    <source>
        <dbReference type="ARBA" id="ARBA00001946"/>
    </source>
</evidence>
<accession>A0A7S7M2V4</accession>
<dbReference type="Gene3D" id="3.40.50.2300">
    <property type="match status" value="1"/>
</dbReference>
<dbReference type="InterPro" id="IPR011006">
    <property type="entry name" value="CheY-like_superfamily"/>
</dbReference>
<dbReference type="GO" id="GO:0097588">
    <property type="term" value="P:archaeal or bacterial-type flagellum-dependent cell motility"/>
    <property type="evidence" value="ECO:0007669"/>
    <property type="project" value="UniProtKB-KW"/>
</dbReference>
<keyword evidence="8" id="KW-1185">Reference proteome</keyword>
<dbReference type="SUPFAM" id="SSF52172">
    <property type="entry name" value="CheY-like"/>
    <property type="match status" value="1"/>
</dbReference>
<evidence type="ECO:0000256" key="5">
    <source>
        <dbReference type="PROSITE-ProRule" id="PRU00169"/>
    </source>
</evidence>
<proteinExistence type="predicted"/>
<evidence type="ECO:0000256" key="2">
    <source>
        <dbReference type="ARBA" id="ARBA00022500"/>
    </source>
</evidence>
<evidence type="ECO:0000259" key="6">
    <source>
        <dbReference type="PROSITE" id="PS50110"/>
    </source>
</evidence>
<gene>
    <name evidence="7" type="ORF">HUE87_03465</name>
</gene>
<dbReference type="Proteomes" id="UP000593836">
    <property type="component" value="Chromosome"/>
</dbReference>
<feature type="modified residue" description="4-aspartylphosphate" evidence="5">
    <location>
        <position position="54"/>
    </location>
</feature>
<keyword evidence="3 5" id="KW-0597">Phosphoprotein</keyword>
<dbReference type="PROSITE" id="PS50110">
    <property type="entry name" value="RESPONSE_REGULATORY"/>
    <property type="match status" value="1"/>
</dbReference>
<dbReference type="GO" id="GO:0006935">
    <property type="term" value="P:chemotaxis"/>
    <property type="evidence" value="ECO:0007669"/>
    <property type="project" value="UniProtKB-KW"/>
</dbReference>
<dbReference type="KEGG" id="smas:HUE87_03465"/>
<comment type="cofactor">
    <cofactor evidence="1">
        <name>Mg(2+)</name>
        <dbReference type="ChEBI" id="CHEBI:18420"/>
    </cofactor>
</comment>
<evidence type="ECO:0000313" key="8">
    <source>
        <dbReference type="Proteomes" id="UP000593836"/>
    </source>
</evidence>
<dbReference type="GO" id="GO:0000160">
    <property type="term" value="P:phosphorelay signal transduction system"/>
    <property type="evidence" value="ECO:0007669"/>
    <property type="project" value="InterPro"/>
</dbReference>
<dbReference type="InterPro" id="IPR050595">
    <property type="entry name" value="Bact_response_regulator"/>
</dbReference>
<dbReference type="InterPro" id="IPR001789">
    <property type="entry name" value="Sig_transdc_resp-reg_receiver"/>
</dbReference>
<evidence type="ECO:0000256" key="4">
    <source>
        <dbReference type="ARBA" id="ARBA00022779"/>
    </source>
</evidence>
<keyword evidence="2" id="KW-0145">Chemotaxis</keyword>
<keyword evidence="4" id="KW-0283">Flagellar rotation</keyword>
<organism evidence="7 8">
    <name type="scientific">Candidatus Sulfurimonas marisnigri</name>
    <dbReference type="NCBI Taxonomy" id="2740405"/>
    <lineage>
        <taxon>Bacteria</taxon>
        <taxon>Pseudomonadati</taxon>
        <taxon>Campylobacterota</taxon>
        <taxon>Epsilonproteobacteria</taxon>
        <taxon>Campylobacterales</taxon>
        <taxon>Sulfurimonadaceae</taxon>
        <taxon>Sulfurimonas</taxon>
    </lineage>
</organism>
<dbReference type="SMART" id="SM00448">
    <property type="entry name" value="REC"/>
    <property type="match status" value="1"/>
</dbReference>
<dbReference type="AlphaFoldDB" id="A0A7S7M2V4"/>
<reference evidence="7 8" key="1">
    <citation type="submission" date="2020-05" db="EMBL/GenBank/DDBJ databases">
        <title>Sulfurimonas marisnigri, sp. nov., and Sulfurimonas baltica, sp. nov., manganese oxide reducing chemolithoautotrophs of the class Epsilonproteobacteria isolated from the pelagic redoxclines of the Black and Baltic Seas and emended description of the genus Sulfurimonas.</title>
        <authorList>
            <person name="Henkel J.V."/>
            <person name="Laudan C."/>
            <person name="Werner J."/>
            <person name="Neu T."/>
            <person name="Plewe S."/>
            <person name="Sproer C."/>
            <person name="Bunk B."/>
            <person name="Schulz-Vogt H.N."/>
        </authorList>
    </citation>
    <scope>NUCLEOTIDE SEQUENCE [LARGE SCALE GENOMIC DNA]</scope>
    <source>
        <strain evidence="7 8">SoZ1</strain>
    </source>
</reference>
<evidence type="ECO:0000313" key="7">
    <source>
        <dbReference type="EMBL" id="QOY55309.1"/>
    </source>
</evidence>
<protein>
    <submittedName>
        <fullName evidence="7">Response regulator</fullName>
    </submittedName>
</protein>
<dbReference type="EMBL" id="CP054493">
    <property type="protein sequence ID" value="QOY55309.1"/>
    <property type="molecule type" value="Genomic_DNA"/>
</dbReference>
<evidence type="ECO:0000256" key="3">
    <source>
        <dbReference type="ARBA" id="ARBA00022553"/>
    </source>
</evidence>
<dbReference type="PANTHER" id="PTHR44591">
    <property type="entry name" value="STRESS RESPONSE REGULATOR PROTEIN 1"/>
    <property type="match status" value="1"/>
</dbReference>
<dbReference type="PANTHER" id="PTHR44591:SF3">
    <property type="entry name" value="RESPONSE REGULATORY DOMAIN-CONTAINING PROTEIN"/>
    <property type="match status" value="1"/>
</dbReference>
<dbReference type="RefSeq" id="WP_194367351.1">
    <property type="nucleotide sequence ID" value="NZ_CP054493.1"/>
</dbReference>
<sequence length="262" mass="29971">MNILIAEDAKETREVLKNIIIYAIDNSVTIIEADNGAEALEIINNYPIDILLTDIMMPKMDGFELIKQVKDNKSLKHIFIASITGLSGEEQVKKVFSCGADYYIPKPIQQEDIIARLKLIYKLVQKDKPAPELIRDTFNPFNVPVMTNYYTIFTILQEEDLYQIIHHLAVLYPEANKLMLKDFISILLKSYESLNDEFDGAFEIMLETSYDAVYLSCTNLSFIEVLRKNEDSIPQSYEVKYMSNSITIKIPTKGSSNEDINS</sequence>